<evidence type="ECO:0000313" key="2">
    <source>
        <dbReference type="Proteomes" id="UP000032668"/>
    </source>
</evidence>
<comment type="caution">
    <text evidence="1">The sequence shown here is derived from an EMBL/GenBank/DDBJ whole genome shotgun (WGS) entry which is preliminary data.</text>
</comment>
<dbReference type="Proteomes" id="UP000032668">
    <property type="component" value="Unassembled WGS sequence"/>
</dbReference>
<reference evidence="1 2" key="1">
    <citation type="submission" date="2012-11" db="EMBL/GenBank/DDBJ databases">
        <title>Whole genome sequence of Acidocella aminolytica 101 = DSM 11237.</title>
        <authorList>
            <person name="Azuma Y."/>
            <person name="Higashiura N."/>
            <person name="Hirakawa H."/>
            <person name="Matsushita K."/>
        </authorList>
    </citation>
    <scope>NUCLEOTIDE SEQUENCE [LARGE SCALE GENOMIC DNA]</scope>
    <source>
        <strain evidence="2">101 / DSM 11237</strain>
    </source>
</reference>
<proteinExistence type="predicted"/>
<dbReference type="STRING" id="1120923.SAMN02746095_02206"/>
<protein>
    <submittedName>
        <fullName evidence="1">Uncharacterized protein</fullName>
    </submittedName>
</protein>
<accession>A0A0D6PI67</accession>
<keyword evidence="2" id="KW-1185">Reference proteome</keyword>
<evidence type="ECO:0000313" key="1">
    <source>
        <dbReference type="EMBL" id="GAN81071.1"/>
    </source>
</evidence>
<gene>
    <name evidence="1" type="ORF">Aam_073_013</name>
</gene>
<dbReference type="EMBL" id="BANC01000071">
    <property type="protein sequence ID" value="GAN81071.1"/>
    <property type="molecule type" value="Genomic_DNA"/>
</dbReference>
<dbReference type="AlphaFoldDB" id="A0A0D6PI67"/>
<organism evidence="1 2">
    <name type="scientific">Acidocella aminolytica 101 = DSM 11237</name>
    <dbReference type="NCBI Taxonomy" id="1120923"/>
    <lineage>
        <taxon>Bacteria</taxon>
        <taxon>Pseudomonadati</taxon>
        <taxon>Pseudomonadota</taxon>
        <taxon>Alphaproteobacteria</taxon>
        <taxon>Acetobacterales</taxon>
        <taxon>Acidocellaceae</taxon>
        <taxon>Acidocella</taxon>
    </lineage>
</organism>
<sequence length="106" mass="11440">MLLPNVGLEMDHHARAQLNLPFGTEQHALPFSNHKKLLKRMLMPGGHRTHLNHDALEITAFAGIQPPVGLGNTIRGNLVPVVQAASFIADLLELGTKKPGPSPGFL</sequence>
<name>A0A0D6PI67_9PROT</name>